<gene>
    <name evidence="5" type="ORF">K1X11_019670</name>
</gene>
<evidence type="ECO:0000259" key="4">
    <source>
        <dbReference type="PROSITE" id="PS50949"/>
    </source>
</evidence>
<dbReference type="EMBL" id="CP139781">
    <property type="protein sequence ID" value="WRQ87039.1"/>
    <property type="molecule type" value="Genomic_DNA"/>
</dbReference>
<dbReference type="SMART" id="SM00345">
    <property type="entry name" value="HTH_GNTR"/>
    <property type="match status" value="1"/>
</dbReference>
<sequence length="131" mass="14496">MLPFTVQFRPDQPPYEQVVFAVKKAVFTGVLRPGDKFPSVRTLSQELRINPNTAHKVVAQLTAEGLLQVHPGIGTIVQKPSPSAAAERRRWLETELERLVVEARHLGIGDDQLRAALERQLTSTPPPSSTP</sequence>
<dbReference type="InterPro" id="IPR036390">
    <property type="entry name" value="WH_DNA-bd_sf"/>
</dbReference>
<evidence type="ECO:0000256" key="3">
    <source>
        <dbReference type="ARBA" id="ARBA00023163"/>
    </source>
</evidence>
<evidence type="ECO:0000256" key="1">
    <source>
        <dbReference type="ARBA" id="ARBA00023015"/>
    </source>
</evidence>
<keyword evidence="3" id="KW-0804">Transcription</keyword>
<dbReference type="Pfam" id="PF00392">
    <property type="entry name" value="GntR"/>
    <property type="match status" value="1"/>
</dbReference>
<evidence type="ECO:0000256" key="2">
    <source>
        <dbReference type="ARBA" id="ARBA00023125"/>
    </source>
</evidence>
<accession>A0ABZ1C8Y6</accession>
<dbReference type="InterPro" id="IPR000524">
    <property type="entry name" value="Tscrpt_reg_HTH_GntR"/>
</dbReference>
<dbReference type="RefSeq" id="WP_221029547.1">
    <property type="nucleotide sequence ID" value="NZ_CP139781.1"/>
</dbReference>
<keyword evidence="6" id="KW-1185">Reference proteome</keyword>
<keyword evidence="2" id="KW-0238">DNA-binding</keyword>
<dbReference type="PROSITE" id="PS50949">
    <property type="entry name" value="HTH_GNTR"/>
    <property type="match status" value="1"/>
</dbReference>
<organism evidence="5 6">
    <name type="scientific">Actomonas aquatica</name>
    <dbReference type="NCBI Taxonomy" id="2866162"/>
    <lineage>
        <taxon>Bacteria</taxon>
        <taxon>Pseudomonadati</taxon>
        <taxon>Verrucomicrobiota</taxon>
        <taxon>Opitutia</taxon>
        <taxon>Opitutales</taxon>
        <taxon>Opitutaceae</taxon>
        <taxon>Actomonas</taxon>
    </lineage>
</organism>
<dbReference type="PANTHER" id="PTHR38445:SF9">
    <property type="entry name" value="HTH-TYPE TRANSCRIPTIONAL REPRESSOR YTRA"/>
    <property type="match status" value="1"/>
</dbReference>
<proteinExistence type="predicted"/>
<keyword evidence="1" id="KW-0805">Transcription regulation</keyword>
<dbReference type="CDD" id="cd07377">
    <property type="entry name" value="WHTH_GntR"/>
    <property type="match status" value="1"/>
</dbReference>
<dbReference type="Proteomes" id="UP000738431">
    <property type="component" value="Chromosome"/>
</dbReference>
<reference evidence="5 6" key="1">
    <citation type="submission" date="2023-12" db="EMBL/GenBank/DDBJ databases">
        <title>Description of an unclassified Opitutus bacterium of Verrucomicrobiota.</title>
        <authorList>
            <person name="Zhang D.-F."/>
        </authorList>
    </citation>
    <scope>NUCLEOTIDE SEQUENCE [LARGE SCALE GENOMIC DNA]</scope>
    <source>
        <strain evidence="5 6">WL0086</strain>
    </source>
</reference>
<evidence type="ECO:0000313" key="5">
    <source>
        <dbReference type="EMBL" id="WRQ87039.1"/>
    </source>
</evidence>
<dbReference type="Gene3D" id="1.10.10.10">
    <property type="entry name" value="Winged helix-like DNA-binding domain superfamily/Winged helix DNA-binding domain"/>
    <property type="match status" value="1"/>
</dbReference>
<dbReference type="InterPro" id="IPR036388">
    <property type="entry name" value="WH-like_DNA-bd_sf"/>
</dbReference>
<dbReference type="PANTHER" id="PTHR38445">
    <property type="entry name" value="HTH-TYPE TRANSCRIPTIONAL REPRESSOR YTRA"/>
    <property type="match status" value="1"/>
</dbReference>
<feature type="domain" description="HTH gntR-type" evidence="4">
    <location>
        <begin position="12"/>
        <end position="80"/>
    </location>
</feature>
<dbReference type="SUPFAM" id="SSF46785">
    <property type="entry name" value="Winged helix' DNA-binding domain"/>
    <property type="match status" value="1"/>
</dbReference>
<name>A0ABZ1C8Y6_9BACT</name>
<protein>
    <submittedName>
        <fullName evidence="5">GntR family transcriptional regulator</fullName>
    </submittedName>
</protein>
<evidence type="ECO:0000313" key="6">
    <source>
        <dbReference type="Proteomes" id="UP000738431"/>
    </source>
</evidence>